<evidence type="ECO:0000256" key="1">
    <source>
        <dbReference type="SAM" id="MobiDB-lite"/>
    </source>
</evidence>
<accession>A0A543DQG0</accession>
<proteinExistence type="predicted"/>
<dbReference type="AlphaFoldDB" id="A0A543DQG0"/>
<feature type="compositionally biased region" description="Polar residues" evidence="1">
    <location>
        <begin position="8"/>
        <end position="19"/>
    </location>
</feature>
<dbReference type="EMBL" id="VFPA01000002">
    <property type="protein sequence ID" value="TQM11567.1"/>
    <property type="molecule type" value="Genomic_DNA"/>
</dbReference>
<organism evidence="2 3">
    <name type="scientific">Pseudonocardia kunmingensis</name>
    <dbReference type="NCBI Taxonomy" id="630975"/>
    <lineage>
        <taxon>Bacteria</taxon>
        <taxon>Bacillati</taxon>
        <taxon>Actinomycetota</taxon>
        <taxon>Actinomycetes</taxon>
        <taxon>Pseudonocardiales</taxon>
        <taxon>Pseudonocardiaceae</taxon>
        <taxon>Pseudonocardia</taxon>
    </lineage>
</organism>
<evidence type="ECO:0000313" key="2">
    <source>
        <dbReference type="EMBL" id="TQM11567.1"/>
    </source>
</evidence>
<feature type="compositionally biased region" description="Basic and acidic residues" evidence="1">
    <location>
        <begin position="442"/>
        <end position="455"/>
    </location>
</feature>
<evidence type="ECO:0000313" key="3">
    <source>
        <dbReference type="Proteomes" id="UP000315677"/>
    </source>
</evidence>
<feature type="region of interest" description="Disordered" evidence="1">
    <location>
        <begin position="1"/>
        <end position="26"/>
    </location>
</feature>
<gene>
    <name evidence="2" type="ORF">FB558_4132</name>
</gene>
<name>A0A543DQG0_9PSEU</name>
<protein>
    <submittedName>
        <fullName evidence="2">Uncharacterized protein</fullName>
    </submittedName>
</protein>
<dbReference type="Proteomes" id="UP000315677">
    <property type="component" value="Unassembled WGS sequence"/>
</dbReference>
<keyword evidence="3" id="KW-1185">Reference proteome</keyword>
<comment type="caution">
    <text evidence="2">The sequence shown here is derived from an EMBL/GenBank/DDBJ whole genome shotgun (WGS) entry which is preliminary data.</text>
</comment>
<feature type="region of interest" description="Disordered" evidence="1">
    <location>
        <begin position="435"/>
        <end position="457"/>
    </location>
</feature>
<sequence>MALAAESNAGSGVGVTSSPDLMRSPDQLMRPRRLGALPSNRISAARSFVDLMRRERWKIELVEIDVDARANGRIVYRIDTGRNVLTLAAFSREPRFVNRTSRIIGSSWDMEGALIEGEPDQGMLEHTREEMPKLYAGRACPGTLVWFRSNQSTRLFEYVRSCLARGEQPDVERLRETGYLMRNTGLDGNGTFGTRSFRSLEDDHPLRLPYHAQMLSAYMMREFACDLVEHLARLDAPGLARPLDPALKRELGIGNGSALGLVLFAFNRPTLVGAWIRAFETARSAALALELAPDDPRLDALDALLERAADYRNRDLSAYTAFPRGPEIALDLRRVRQTLRAVRAGDRDGRTAADRPCARVAELIAGEVTPEAEEIFSSLLLELVPELCDELLETLVVDEQVQADPFMSCARLQELVTGPFAWALGFPLDEPEQRTRSWYKSRASEEPRSGPRDEIPEGTFELSIDHPGQVQRLYAALQEPGRPATVGELLAERPELESAVAHVQVLATEPYAIPRVDLRSQECVPVHLIHVLNAFCFGLDNTVDHLNRYLRGLIMEGAPTRAEVARGEGADWWWQTPADRIRVSA</sequence>
<reference evidence="2 3" key="1">
    <citation type="submission" date="2019-06" db="EMBL/GenBank/DDBJ databases">
        <title>Sequencing the genomes of 1000 actinobacteria strains.</title>
        <authorList>
            <person name="Klenk H.-P."/>
        </authorList>
    </citation>
    <scope>NUCLEOTIDE SEQUENCE [LARGE SCALE GENOMIC DNA]</scope>
    <source>
        <strain evidence="2 3">DSM 45301</strain>
    </source>
</reference>